<dbReference type="FunFam" id="3.40.50.300:FF:000309">
    <property type="entry name" value="ABC transporter ATP-binding protein"/>
    <property type="match status" value="1"/>
</dbReference>
<feature type="region of interest" description="Disordered" evidence="5">
    <location>
        <begin position="528"/>
        <end position="563"/>
    </location>
</feature>
<dbReference type="PANTHER" id="PTHR42855:SF1">
    <property type="entry name" value="ABC TRANSPORTER DOMAIN-CONTAINING PROTEIN"/>
    <property type="match status" value="1"/>
</dbReference>
<dbReference type="Gene3D" id="3.40.50.300">
    <property type="entry name" value="P-loop containing nucleotide triphosphate hydrolases"/>
    <property type="match status" value="2"/>
</dbReference>
<dbReference type="InterPro" id="IPR003593">
    <property type="entry name" value="AAA+_ATPase"/>
</dbReference>
<evidence type="ECO:0000256" key="1">
    <source>
        <dbReference type="ARBA" id="ARBA00022737"/>
    </source>
</evidence>
<dbReference type="GO" id="GO:0005524">
    <property type="term" value="F:ATP binding"/>
    <property type="evidence" value="ECO:0007669"/>
    <property type="project" value="UniProtKB-KW"/>
</dbReference>
<evidence type="ECO:0000313" key="7">
    <source>
        <dbReference type="EMBL" id="AHF07083.1"/>
    </source>
</evidence>
<dbReference type="eggNOG" id="COG0488">
    <property type="taxonomic scope" value="Bacteria"/>
</dbReference>
<proteinExistence type="predicted"/>
<feature type="domain" description="ABC transporter" evidence="6">
    <location>
        <begin position="319"/>
        <end position="539"/>
    </location>
</feature>
<protein>
    <submittedName>
        <fullName evidence="7">Multidrug ABC transporter ATP-binding protein</fullName>
    </submittedName>
</protein>
<dbReference type="SMART" id="SM00382">
    <property type="entry name" value="AAA"/>
    <property type="match status" value="2"/>
</dbReference>
<dbReference type="PROSITE" id="PS00211">
    <property type="entry name" value="ABC_TRANSPORTER_1"/>
    <property type="match status" value="1"/>
</dbReference>
<keyword evidence="4" id="KW-0175">Coiled coil</keyword>
<dbReference type="KEGG" id="dmt:DESME_08360"/>
<dbReference type="AlphaFoldDB" id="W0EC20"/>
<evidence type="ECO:0000256" key="2">
    <source>
        <dbReference type="ARBA" id="ARBA00022741"/>
    </source>
</evidence>
<dbReference type="CDD" id="cd03221">
    <property type="entry name" value="ABCF_EF-3"/>
    <property type="match status" value="2"/>
</dbReference>
<dbReference type="InterPro" id="IPR027417">
    <property type="entry name" value="P-loop_NTPase"/>
</dbReference>
<dbReference type="Pfam" id="PF00005">
    <property type="entry name" value="ABC_tran"/>
    <property type="match status" value="2"/>
</dbReference>
<dbReference type="GO" id="GO:0003677">
    <property type="term" value="F:DNA binding"/>
    <property type="evidence" value="ECO:0007669"/>
    <property type="project" value="InterPro"/>
</dbReference>
<reference evidence="7" key="1">
    <citation type="submission" date="2013-12" db="EMBL/GenBank/DDBJ databases">
        <authorList>
            <consortium name="DOE Joint Genome Institute"/>
            <person name="Smidt H."/>
            <person name="Huntemann M."/>
            <person name="Han J."/>
            <person name="Chen A."/>
            <person name="Kyrpides N."/>
            <person name="Mavromatis K."/>
            <person name="Markowitz V."/>
            <person name="Palaniappan K."/>
            <person name="Ivanova N."/>
            <person name="Schaumberg A."/>
            <person name="Pati A."/>
            <person name="Liolios K."/>
            <person name="Nordberg H.P."/>
            <person name="Cantor M.N."/>
            <person name="Hua S.X."/>
            <person name="Woyke T."/>
        </authorList>
    </citation>
    <scope>NUCLEOTIDE SEQUENCE [LARGE SCALE GENOMIC DNA]</scope>
    <source>
        <strain evidence="7">853-15A</strain>
    </source>
</reference>
<evidence type="ECO:0000256" key="5">
    <source>
        <dbReference type="SAM" id="MobiDB-lite"/>
    </source>
</evidence>
<sequence length="641" mass="72961">MNLLTAENLSKSYGTKVLFSNISFGIQDKEKIGIIGVNGSGKTTLMKILAGLESSEEGKVVKGNDVSLEYLPQDPNFEAEASVLEQVFRGNSSLMQLLRDYEGTLEKLNRDPQNPAYQKKLMDLGQKMDAQNAWQLESEAKTILTKLGITEFETLMGNLSGGQRKRVALASALINPSDLLILDEPTNHIDNETVDWLEQYLNNRKGALIMITHDRYFLDRVANQIFELDRSKLYPYPGNYTRYLELRTEREEQEEASERKRQNRYRSELAWIRRGAQARSTKQKARIERFNALVADKPSEAVGTVDITAGASRLGKKVLECRHLHHEFPSRGTVIEDFSYILARNDRVGIIGPNGRGKSTLLNLLAGRLQPSQGEIEWGPTVKIGFFAQENTEMNPKQRVIDYIKEIAEVLPTGDGGVITASQMLERFLFPPALQWTPIGELSGGEKRRLYLLNILMGAPNVLFLDEPTNDLDIQTLRVLEEYLEEFPGAVMSVSHDRYFLDRVAEKIFAFEGQGKIRTYVGNYSDYQEKSAQEERTESPEIKTGQHDNHPAEESKHRTQKERPLKMTFNEQREFEQIDDLIAQKEDELAKINQAMNGAGSDYSKLNELVSQQQTLEQELEELMERWTFLNELAEQIAQNK</sequence>
<dbReference type="Pfam" id="PF16326">
    <property type="entry name" value="ABC_tran_CTD"/>
    <property type="match status" value="1"/>
</dbReference>
<dbReference type="InterPro" id="IPR017871">
    <property type="entry name" value="ABC_transporter-like_CS"/>
</dbReference>
<dbReference type="PANTHER" id="PTHR42855">
    <property type="entry name" value="ABC TRANSPORTER ATP-BINDING SUBUNIT"/>
    <property type="match status" value="1"/>
</dbReference>
<dbReference type="Gene3D" id="1.10.287.380">
    <property type="entry name" value="Valyl-tRNA synthetase, C-terminal domain"/>
    <property type="match status" value="1"/>
</dbReference>
<keyword evidence="1" id="KW-0677">Repeat</keyword>
<feature type="domain" description="ABC transporter" evidence="6">
    <location>
        <begin position="4"/>
        <end position="255"/>
    </location>
</feature>
<name>W0EC20_9FIRM</name>
<dbReference type="HOGENOM" id="CLU_000604_36_0_9"/>
<keyword evidence="8" id="KW-1185">Reference proteome</keyword>
<accession>W0EC20</accession>
<gene>
    <name evidence="7" type="ORF">DESME_08360</name>
</gene>
<dbReference type="InterPro" id="IPR032524">
    <property type="entry name" value="ABC_tran_C"/>
</dbReference>
<dbReference type="InterPro" id="IPR051309">
    <property type="entry name" value="ABCF_ATPase"/>
</dbReference>
<dbReference type="Proteomes" id="UP000010847">
    <property type="component" value="Chromosome"/>
</dbReference>
<evidence type="ECO:0000256" key="3">
    <source>
        <dbReference type="ARBA" id="ARBA00022840"/>
    </source>
</evidence>
<dbReference type="InterPro" id="IPR032781">
    <property type="entry name" value="ABC_tran_Xtn"/>
</dbReference>
<keyword evidence="2" id="KW-0547">Nucleotide-binding</keyword>
<keyword evidence="3 7" id="KW-0067">ATP-binding</keyword>
<dbReference type="Pfam" id="PF12848">
    <property type="entry name" value="ABC_tran_Xtn"/>
    <property type="match status" value="1"/>
</dbReference>
<dbReference type="InterPro" id="IPR003439">
    <property type="entry name" value="ABC_transporter-like_ATP-bd"/>
</dbReference>
<feature type="coiled-coil region" evidence="4">
    <location>
        <begin position="575"/>
        <end position="633"/>
    </location>
</feature>
<dbReference type="InterPro" id="IPR037118">
    <property type="entry name" value="Val-tRNA_synth_C_sf"/>
</dbReference>
<dbReference type="RefSeq" id="WP_006717181.1">
    <property type="nucleotide sequence ID" value="NZ_CP007032.1"/>
</dbReference>
<dbReference type="STRING" id="871968.DESME_08360"/>
<dbReference type="EMBL" id="CP007032">
    <property type="protein sequence ID" value="AHF07083.1"/>
    <property type="molecule type" value="Genomic_DNA"/>
</dbReference>
<evidence type="ECO:0000256" key="4">
    <source>
        <dbReference type="SAM" id="Coils"/>
    </source>
</evidence>
<dbReference type="PROSITE" id="PS50893">
    <property type="entry name" value="ABC_TRANSPORTER_2"/>
    <property type="match status" value="2"/>
</dbReference>
<dbReference type="FunFam" id="3.40.50.300:FF:000011">
    <property type="entry name" value="Putative ABC transporter ATP-binding component"/>
    <property type="match status" value="1"/>
</dbReference>
<evidence type="ECO:0000259" key="6">
    <source>
        <dbReference type="PROSITE" id="PS50893"/>
    </source>
</evidence>
<evidence type="ECO:0000313" key="8">
    <source>
        <dbReference type="Proteomes" id="UP000010847"/>
    </source>
</evidence>
<organism evidence="7 8">
    <name type="scientific">Desulfitobacterium metallireducens DSM 15288</name>
    <dbReference type="NCBI Taxonomy" id="871968"/>
    <lineage>
        <taxon>Bacteria</taxon>
        <taxon>Bacillati</taxon>
        <taxon>Bacillota</taxon>
        <taxon>Clostridia</taxon>
        <taxon>Eubacteriales</taxon>
        <taxon>Desulfitobacteriaceae</taxon>
        <taxon>Desulfitobacterium</taxon>
    </lineage>
</organism>
<dbReference type="OrthoDB" id="1624247at2"/>
<dbReference type="GO" id="GO:0016887">
    <property type="term" value="F:ATP hydrolysis activity"/>
    <property type="evidence" value="ECO:0007669"/>
    <property type="project" value="InterPro"/>
</dbReference>
<dbReference type="SUPFAM" id="SSF52540">
    <property type="entry name" value="P-loop containing nucleoside triphosphate hydrolases"/>
    <property type="match status" value="2"/>
</dbReference>